<dbReference type="AlphaFoldDB" id="A0A3D9LAA8"/>
<reference evidence="1 2" key="1">
    <citation type="submission" date="2018-07" db="EMBL/GenBank/DDBJ databases">
        <title>Sequencing the genomes of 1000 actinobacteria strains.</title>
        <authorList>
            <person name="Klenk H.-P."/>
        </authorList>
    </citation>
    <scope>NUCLEOTIDE SEQUENCE [LARGE SCALE GENOMIC DNA]</scope>
    <source>
        <strain evidence="1 2">DSM 14442</strain>
    </source>
</reference>
<gene>
    <name evidence="1" type="ORF">C8E99_1019</name>
</gene>
<proteinExistence type="predicted"/>
<dbReference type="Proteomes" id="UP000256727">
    <property type="component" value="Unassembled WGS sequence"/>
</dbReference>
<protein>
    <submittedName>
        <fullName evidence="1">Uncharacterized protein</fullName>
    </submittedName>
</protein>
<dbReference type="OrthoDB" id="1551235at2"/>
<evidence type="ECO:0000313" key="1">
    <source>
        <dbReference type="EMBL" id="REE03215.1"/>
    </source>
</evidence>
<name>A0A3D9LAA8_9MICC</name>
<sequence>MSEQEKLELFDQLEDQMSFLVASTRLYKAGSIAEAKRLSTTIRVLVHDTASSRSLLGQMDVKDKLLWISSGSVDPANLIATFNLAFFNTELGAFVPLAADFIQKVGSLVDFETWWAEPVMKDVTGDKFSRKEIVLALANKEGGAHVDKLQRRMRALAREGSLGLSMGPDADTLSFGGSVETFIPSDGLVVASPLPPSAITITTEIYNTLTNQWSILHPDGKDWEPPVREE</sequence>
<dbReference type="EMBL" id="QREH01000001">
    <property type="protein sequence ID" value="REE03215.1"/>
    <property type="molecule type" value="Genomic_DNA"/>
</dbReference>
<organism evidence="1 2">
    <name type="scientific">Citricoccus muralis</name>
    <dbReference type="NCBI Taxonomy" id="169134"/>
    <lineage>
        <taxon>Bacteria</taxon>
        <taxon>Bacillati</taxon>
        <taxon>Actinomycetota</taxon>
        <taxon>Actinomycetes</taxon>
        <taxon>Micrococcales</taxon>
        <taxon>Micrococcaceae</taxon>
        <taxon>Citricoccus</taxon>
    </lineage>
</organism>
<comment type="caution">
    <text evidence="1">The sequence shown here is derived from an EMBL/GenBank/DDBJ whole genome shotgun (WGS) entry which is preliminary data.</text>
</comment>
<keyword evidence="2" id="KW-1185">Reference proteome</keyword>
<evidence type="ECO:0000313" key="2">
    <source>
        <dbReference type="Proteomes" id="UP000256727"/>
    </source>
</evidence>
<accession>A0A3D9LAA8</accession>